<evidence type="ECO:0000313" key="3">
    <source>
        <dbReference type="Proteomes" id="UP001501195"/>
    </source>
</evidence>
<dbReference type="EMBL" id="BAABIL010000604">
    <property type="protein sequence ID" value="GAA4657454.1"/>
    <property type="molecule type" value="Genomic_DNA"/>
</dbReference>
<organism evidence="2 3">
    <name type="scientific">Kineococcus glutinatus</name>
    <dbReference type="NCBI Taxonomy" id="1070872"/>
    <lineage>
        <taxon>Bacteria</taxon>
        <taxon>Bacillati</taxon>
        <taxon>Actinomycetota</taxon>
        <taxon>Actinomycetes</taxon>
        <taxon>Kineosporiales</taxon>
        <taxon>Kineosporiaceae</taxon>
        <taxon>Kineococcus</taxon>
    </lineage>
</organism>
<proteinExistence type="predicted"/>
<dbReference type="RefSeq" id="WP_345713750.1">
    <property type="nucleotide sequence ID" value="NZ_BAABIL010000604.1"/>
</dbReference>
<feature type="domain" description="Cupin type-2" evidence="1">
    <location>
        <begin position="61"/>
        <end position="126"/>
    </location>
</feature>
<sequence>MSSPLESAGSLEEASRLGRALPLTAVPGPHGPDRPIGSIGVGFRLGGEHTGGRVAIVEHPFPPGALVPPHLHTREDEFSIVTSGTIGFRSGDDEVVLEAGGYIVKPRGELHTMWNAGTEEARMIEVITPAGFERFFAELADMFESGAPGPDDMQELTARYGVFFDPTWVPELMQRHGLRSPFG</sequence>
<evidence type="ECO:0000313" key="2">
    <source>
        <dbReference type="EMBL" id="GAA4657454.1"/>
    </source>
</evidence>
<dbReference type="InterPro" id="IPR053146">
    <property type="entry name" value="QDO-like"/>
</dbReference>
<gene>
    <name evidence="2" type="ORF">GCM10023225_31950</name>
</gene>
<name>A0ABP8VDH1_9ACTN</name>
<dbReference type="PANTHER" id="PTHR36440">
    <property type="entry name" value="PUTATIVE (AFU_ORTHOLOGUE AFUA_8G07350)-RELATED"/>
    <property type="match status" value="1"/>
</dbReference>
<accession>A0ABP8VDH1</accession>
<protein>
    <recommendedName>
        <fullName evidence="1">Cupin type-2 domain-containing protein</fullName>
    </recommendedName>
</protein>
<dbReference type="InterPro" id="IPR013096">
    <property type="entry name" value="Cupin_2"/>
</dbReference>
<dbReference type="Proteomes" id="UP001501195">
    <property type="component" value="Unassembled WGS sequence"/>
</dbReference>
<dbReference type="PANTHER" id="PTHR36440:SF1">
    <property type="entry name" value="PUTATIVE (AFU_ORTHOLOGUE AFUA_8G07350)-RELATED"/>
    <property type="match status" value="1"/>
</dbReference>
<reference evidence="3" key="1">
    <citation type="journal article" date="2019" name="Int. J. Syst. Evol. Microbiol.">
        <title>The Global Catalogue of Microorganisms (GCM) 10K type strain sequencing project: providing services to taxonomists for standard genome sequencing and annotation.</title>
        <authorList>
            <consortium name="The Broad Institute Genomics Platform"/>
            <consortium name="The Broad Institute Genome Sequencing Center for Infectious Disease"/>
            <person name="Wu L."/>
            <person name="Ma J."/>
        </authorList>
    </citation>
    <scope>NUCLEOTIDE SEQUENCE [LARGE SCALE GENOMIC DNA]</scope>
    <source>
        <strain evidence="3">JCM 18126</strain>
    </source>
</reference>
<dbReference type="Pfam" id="PF07883">
    <property type="entry name" value="Cupin_2"/>
    <property type="match status" value="1"/>
</dbReference>
<dbReference type="InterPro" id="IPR014710">
    <property type="entry name" value="RmlC-like_jellyroll"/>
</dbReference>
<evidence type="ECO:0000259" key="1">
    <source>
        <dbReference type="Pfam" id="PF07883"/>
    </source>
</evidence>
<dbReference type="SUPFAM" id="SSF51182">
    <property type="entry name" value="RmlC-like cupins"/>
    <property type="match status" value="1"/>
</dbReference>
<comment type="caution">
    <text evidence="2">The sequence shown here is derived from an EMBL/GenBank/DDBJ whole genome shotgun (WGS) entry which is preliminary data.</text>
</comment>
<dbReference type="Gene3D" id="2.60.120.10">
    <property type="entry name" value="Jelly Rolls"/>
    <property type="match status" value="1"/>
</dbReference>
<keyword evidence="3" id="KW-1185">Reference proteome</keyword>
<dbReference type="InterPro" id="IPR011051">
    <property type="entry name" value="RmlC_Cupin_sf"/>
</dbReference>